<evidence type="ECO:0000256" key="6">
    <source>
        <dbReference type="ARBA" id="ARBA00023277"/>
    </source>
</evidence>
<comment type="subcellular location">
    <subcellularLocation>
        <location evidence="1">Secreted</location>
    </subcellularLocation>
</comment>
<dbReference type="GO" id="GO:0005576">
    <property type="term" value="C:extracellular region"/>
    <property type="evidence" value="ECO:0007669"/>
    <property type="project" value="UniProtKB-SubCell"/>
</dbReference>
<name>E3IY55_PSEI1</name>
<keyword evidence="3" id="KW-0858">Xylan degradation</keyword>
<feature type="signal peptide" evidence="9">
    <location>
        <begin position="1"/>
        <end position="24"/>
    </location>
</feature>
<dbReference type="InParanoid" id="E3IY55"/>
<dbReference type="OrthoDB" id="9767239at2"/>
<keyword evidence="5" id="KW-0378">Hydrolase</keyword>
<accession>E3IY55</accession>
<dbReference type="InterPro" id="IPR043595">
    <property type="entry name" value="FaeB/C/D"/>
</dbReference>
<evidence type="ECO:0000256" key="2">
    <source>
        <dbReference type="ARBA" id="ARBA00022525"/>
    </source>
</evidence>
<keyword evidence="6" id="KW-0119">Carbohydrate metabolism</keyword>
<evidence type="ECO:0000256" key="1">
    <source>
        <dbReference type="ARBA" id="ARBA00004613"/>
    </source>
</evidence>
<dbReference type="FunCoup" id="E3IY55">
    <property type="interactions" value="23"/>
</dbReference>
<feature type="chain" id="PRO_5038374228" evidence="9">
    <location>
        <begin position="25"/>
        <end position="375"/>
    </location>
</feature>
<dbReference type="GO" id="GO:0030600">
    <property type="term" value="F:feruloyl esterase activity"/>
    <property type="evidence" value="ECO:0007669"/>
    <property type="project" value="InterPro"/>
</dbReference>
<evidence type="ECO:0000256" key="9">
    <source>
        <dbReference type="SAM" id="SignalP"/>
    </source>
</evidence>
<proteinExistence type="predicted"/>
<keyword evidence="11" id="KW-1185">Reference proteome</keyword>
<dbReference type="AlphaFoldDB" id="E3IY55"/>
<dbReference type="KEGG" id="fri:FraEuI1c_4661"/>
<dbReference type="Pfam" id="PF10503">
    <property type="entry name" value="Esterase_PHB"/>
    <property type="match status" value="1"/>
</dbReference>
<evidence type="ECO:0000256" key="7">
    <source>
        <dbReference type="ARBA" id="ARBA00023326"/>
    </source>
</evidence>
<evidence type="ECO:0000256" key="3">
    <source>
        <dbReference type="ARBA" id="ARBA00022651"/>
    </source>
</evidence>
<dbReference type="PROSITE" id="PS51257">
    <property type="entry name" value="PROKAR_LIPOPROTEIN"/>
    <property type="match status" value="1"/>
</dbReference>
<dbReference type="GO" id="GO:0045493">
    <property type="term" value="P:xylan catabolic process"/>
    <property type="evidence" value="ECO:0007669"/>
    <property type="project" value="UniProtKB-KW"/>
</dbReference>
<dbReference type="Gene3D" id="3.40.50.1820">
    <property type="entry name" value="alpha/beta hydrolase"/>
    <property type="match status" value="1"/>
</dbReference>
<evidence type="ECO:0000256" key="8">
    <source>
        <dbReference type="SAM" id="MobiDB-lite"/>
    </source>
</evidence>
<dbReference type="InterPro" id="IPR029058">
    <property type="entry name" value="AB_hydrolase_fold"/>
</dbReference>
<gene>
    <name evidence="10" type="ordered locus">FraEuI1c_4661</name>
</gene>
<dbReference type="PANTHER" id="PTHR38050">
    <property type="match status" value="1"/>
</dbReference>
<protein>
    <submittedName>
        <fullName evidence="10">Lipoprotein</fullName>
    </submittedName>
</protein>
<keyword evidence="10" id="KW-0449">Lipoprotein</keyword>
<keyword evidence="2" id="KW-0964">Secreted</keyword>
<reference evidence="10 11" key="1">
    <citation type="submission" date="2010-10" db="EMBL/GenBank/DDBJ databases">
        <title>Complete sequence of Frankia sp. EuI1c.</title>
        <authorList>
            <consortium name="US DOE Joint Genome Institute"/>
            <person name="Lucas S."/>
            <person name="Copeland A."/>
            <person name="Lapidus A."/>
            <person name="Cheng J.-F."/>
            <person name="Bruce D."/>
            <person name="Goodwin L."/>
            <person name="Pitluck S."/>
            <person name="Chertkov O."/>
            <person name="Detter J.C."/>
            <person name="Han C."/>
            <person name="Tapia R."/>
            <person name="Land M."/>
            <person name="Hauser L."/>
            <person name="Jeffries C."/>
            <person name="Kyrpides N."/>
            <person name="Ivanova N."/>
            <person name="Mikhailova N."/>
            <person name="Beauchemin N."/>
            <person name="Sen A."/>
            <person name="Sur S.A."/>
            <person name="Gtari M."/>
            <person name="Wall L."/>
            <person name="Tisa L."/>
            <person name="Woyke T."/>
        </authorList>
    </citation>
    <scope>NUCLEOTIDE SEQUENCE [LARGE SCALE GENOMIC DNA]</scope>
    <source>
        <strain evidence="11">DSM 45817 / CECT 9037 / EuI1c</strain>
    </source>
</reference>
<sequence precursor="true">MRRGGMPRLMAVTALVAVVAVAAAACGPMERRPPVAAPPSSGTAPKPGTASHTLTVDGRSRDYAIHVPAGTGTAPLPLVVQLHGGGGNNVNIEKQTGFYDLADQDHFLVASPDGTGEKAGRLLTWNAGWCCGSALNNQVDDVAFIGAMLDDLEAHYPVDPRRIYLTGFSNGAMMTYRLGCALADRIAAIAPVSGALDFDGCAPARPLPLLAIHGTADENVPYAGGKGTDEGRRFPSQKDRIDRSVADSVGFWVKNDGCQTPAAEQHSGSLIRATYGHCAAGTDVVLDTIVGGVHAWPGGQKIRPKAGEPSDAINATAEIWSFFSAHELPSSVSATSTPATSAATPAVATSAVGNAARPASLAGLPAATRRPSWTA</sequence>
<keyword evidence="7" id="KW-0624">Polysaccharide degradation</keyword>
<evidence type="ECO:0000313" key="10">
    <source>
        <dbReference type="EMBL" id="ADP82653.1"/>
    </source>
</evidence>
<feature type="region of interest" description="Disordered" evidence="8">
    <location>
        <begin position="30"/>
        <end position="53"/>
    </location>
</feature>
<evidence type="ECO:0000256" key="5">
    <source>
        <dbReference type="ARBA" id="ARBA00022801"/>
    </source>
</evidence>
<dbReference type="RefSeq" id="WP_013425771.1">
    <property type="nucleotide sequence ID" value="NC_014666.1"/>
</dbReference>
<dbReference type="EMBL" id="CP002299">
    <property type="protein sequence ID" value="ADP82653.1"/>
    <property type="molecule type" value="Genomic_DNA"/>
</dbReference>
<evidence type="ECO:0000256" key="4">
    <source>
        <dbReference type="ARBA" id="ARBA00022729"/>
    </source>
</evidence>
<dbReference type="PANTHER" id="PTHR38050:SF2">
    <property type="entry name" value="FERULOYL ESTERASE C-RELATED"/>
    <property type="match status" value="1"/>
</dbReference>
<dbReference type="Proteomes" id="UP000002484">
    <property type="component" value="Chromosome"/>
</dbReference>
<dbReference type="STRING" id="298654.FraEuI1c_4661"/>
<organism evidence="10 11">
    <name type="scientific">Pseudofrankia inefficax (strain DSM 45817 / CECT 9037 / DDB 130130 / EuI1c)</name>
    <name type="common">Frankia inefficax</name>
    <dbReference type="NCBI Taxonomy" id="298654"/>
    <lineage>
        <taxon>Bacteria</taxon>
        <taxon>Bacillati</taxon>
        <taxon>Actinomycetota</taxon>
        <taxon>Actinomycetes</taxon>
        <taxon>Frankiales</taxon>
        <taxon>Frankiaceae</taxon>
        <taxon>Pseudofrankia</taxon>
    </lineage>
</organism>
<dbReference type="eggNOG" id="COG3509">
    <property type="taxonomic scope" value="Bacteria"/>
</dbReference>
<keyword evidence="4 9" id="KW-0732">Signal</keyword>
<dbReference type="HOGENOM" id="CLU_027551_4_0_11"/>
<evidence type="ECO:0000313" key="11">
    <source>
        <dbReference type="Proteomes" id="UP000002484"/>
    </source>
</evidence>
<dbReference type="InterPro" id="IPR010126">
    <property type="entry name" value="Esterase_phb"/>
</dbReference>
<dbReference type="SUPFAM" id="SSF53474">
    <property type="entry name" value="alpha/beta-Hydrolases"/>
    <property type="match status" value="1"/>
</dbReference>